<evidence type="ECO:0000256" key="10">
    <source>
        <dbReference type="ARBA" id="ARBA00023136"/>
    </source>
</evidence>
<evidence type="ECO:0000256" key="5">
    <source>
        <dbReference type="ARBA" id="ARBA00022692"/>
    </source>
</evidence>
<evidence type="ECO:0000256" key="3">
    <source>
        <dbReference type="ARBA" id="ARBA00022448"/>
    </source>
</evidence>
<evidence type="ECO:0000256" key="4">
    <source>
        <dbReference type="ARBA" id="ARBA00022660"/>
    </source>
</evidence>
<evidence type="ECO:0000313" key="11">
    <source>
        <dbReference type="EMBL" id="KAL3761000.1"/>
    </source>
</evidence>
<keyword evidence="5" id="KW-0812">Transmembrane</keyword>
<accession>A0ABD3MA78</accession>
<dbReference type="InterPro" id="IPR036642">
    <property type="entry name" value="Cyt_bc1_su8_sf"/>
</dbReference>
<sequence length="85" mass="9900">MARHDVSPHMTKWWKAVRPDDGQITRHLSPYEQQIMMPWLKTFPKRAWEKFSDSGPYLIGTALIVYGTVVGSEAADQAQDRSYRY</sequence>
<proteinExistence type="inferred from homology"/>
<dbReference type="EMBL" id="JALLBG020000164">
    <property type="protein sequence ID" value="KAL3761000.1"/>
    <property type="molecule type" value="Genomic_DNA"/>
</dbReference>
<dbReference type="GO" id="GO:0005743">
    <property type="term" value="C:mitochondrial inner membrane"/>
    <property type="evidence" value="ECO:0007669"/>
    <property type="project" value="UniProtKB-SubCell"/>
</dbReference>
<name>A0ABD3MA78_9STRA</name>
<comment type="caution">
    <text evidence="11">The sequence shown here is derived from an EMBL/GenBank/DDBJ whole genome shotgun (WGS) entry which is preliminary data.</text>
</comment>
<evidence type="ECO:0000256" key="8">
    <source>
        <dbReference type="ARBA" id="ARBA00022989"/>
    </source>
</evidence>
<keyword evidence="12" id="KW-1185">Reference proteome</keyword>
<keyword evidence="10" id="KW-0472">Membrane</keyword>
<organism evidence="11 12">
    <name type="scientific">Discostella pseudostelligera</name>
    <dbReference type="NCBI Taxonomy" id="259834"/>
    <lineage>
        <taxon>Eukaryota</taxon>
        <taxon>Sar</taxon>
        <taxon>Stramenopiles</taxon>
        <taxon>Ochrophyta</taxon>
        <taxon>Bacillariophyta</taxon>
        <taxon>Coscinodiscophyceae</taxon>
        <taxon>Thalassiosirophycidae</taxon>
        <taxon>Stephanodiscales</taxon>
        <taxon>Stephanodiscaceae</taxon>
        <taxon>Discostella</taxon>
    </lineage>
</organism>
<keyword evidence="8" id="KW-1133">Transmembrane helix</keyword>
<evidence type="ECO:0000256" key="7">
    <source>
        <dbReference type="ARBA" id="ARBA00022982"/>
    </source>
</evidence>
<keyword evidence="6" id="KW-0999">Mitochondrion inner membrane</keyword>
<keyword evidence="3" id="KW-0813">Transport</keyword>
<comment type="similarity">
    <text evidence="2">Belongs to the UQCRQ/QCR8 family.</text>
</comment>
<evidence type="ECO:0000256" key="1">
    <source>
        <dbReference type="ARBA" id="ARBA00004434"/>
    </source>
</evidence>
<evidence type="ECO:0000313" key="12">
    <source>
        <dbReference type="Proteomes" id="UP001530293"/>
    </source>
</evidence>
<evidence type="ECO:0000256" key="6">
    <source>
        <dbReference type="ARBA" id="ARBA00022792"/>
    </source>
</evidence>
<keyword evidence="4" id="KW-0679">Respiratory chain</keyword>
<keyword evidence="9" id="KW-0496">Mitochondrion</keyword>
<dbReference type="Gene3D" id="1.20.5.210">
    <property type="entry name" value="Cytochrome b-c1 complex subunit 8"/>
    <property type="match status" value="1"/>
</dbReference>
<dbReference type="AlphaFoldDB" id="A0ABD3MA78"/>
<evidence type="ECO:0000256" key="2">
    <source>
        <dbReference type="ARBA" id="ARBA00007668"/>
    </source>
</evidence>
<protein>
    <submittedName>
        <fullName evidence="11">Uncharacterized protein</fullName>
    </submittedName>
</protein>
<dbReference type="Proteomes" id="UP001530293">
    <property type="component" value="Unassembled WGS sequence"/>
</dbReference>
<keyword evidence="7" id="KW-0249">Electron transport</keyword>
<gene>
    <name evidence="11" type="ORF">ACHAWU_004620</name>
</gene>
<comment type="subcellular location">
    <subcellularLocation>
        <location evidence="1">Mitochondrion inner membrane</location>
        <topology evidence="1">Single-pass membrane protein</topology>
    </subcellularLocation>
</comment>
<evidence type="ECO:0000256" key="9">
    <source>
        <dbReference type="ARBA" id="ARBA00023128"/>
    </source>
</evidence>
<reference evidence="11 12" key="1">
    <citation type="submission" date="2024-10" db="EMBL/GenBank/DDBJ databases">
        <title>Updated reference genomes for cyclostephanoid diatoms.</title>
        <authorList>
            <person name="Roberts W.R."/>
            <person name="Alverson A.J."/>
        </authorList>
    </citation>
    <scope>NUCLEOTIDE SEQUENCE [LARGE SCALE GENOMIC DNA]</scope>
    <source>
        <strain evidence="11 12">AJA232-27</strain>
    </source>
</reference>